<dbReference type="PANTHER" id="PTHR23416:SF23">
    <property type="entry name" value="ACETYLTRANSFERASE C18B11.09C-RELATED"/>
    <property type="match status" value="1"/>
</dbReference>
<dbReference type="CDD" id="cd04647">
    <property type="entry name" value="LbH_MAT_like"/>
    <property type="match status" value="1"/>
</dbReference>
<keyword evidence="3" id="KW-0677">Repeat</keyword>
<dbReference type="SUPFAM" id="SSF51161">
    <property type="entry name" value="Trimeric LpxA-like enzymes"/>
    <property type="match status" value="1"/>
</dbReference>
<dbReference type="InterPro" id="IPR011004">
    <property type="entry name" value="Trimer_LpxA-like_sf"/>
</dbReference>
<gene>
    <name evidence="6" type="ORF">G6Z34_16440</name>
    <name evidence="5" type="ORF">GNF81_08660</name>
    <name evidence="4" type="ORF">JJB47_09155</name>
</gene>
<dbReference type="Proteomes" id="UP001289066">
    <property type="component" value="Unassembled WGS sequence"/>
</dbReference>
<dbReference type="EMBL" id="JAALLZ010000015">
    <property type="protein sequence ID" value="NGU31647.1"/>
    <property type="molecule type" value="Genomic_DNA"/>
</dbReference>
<dbReference type="InterPro" id="IPR051159">
    <property type="entry name" value="Hexapeptide_acetyltransf"/>
</dbReference>
<accession>A0AAP2B086</accession>
<evidence type="ECO:0000313" key="6">
    <source>
        <dbReference type="EMBL" id="NGU31647.1"/>
    </source>
</evidence>
<dbReference type="InterPro" id="IPR001451">
    <property type="entry name" value="Hexapep"/>
</dbReference>
<dbReference type="PROSITE" id="PS00101">
    <property type="entry name" value="HEXAPEP_TRANSFERASES"/>
    <property type="match status" value="1"/>
</dbReference>
<dbReference type="EMBL" id="JAENQP010000004">
    <property type="protein sequence ID" value="MBO3358949.1"/>
    <property type="molecule type" value="Genomic_DNA"/>
</dbReference>
<comment type="similarity">
    <text evidence="1">Belongs to the transferase hexapeptide repeat family.</text>
</comment>
<dbReference type="RefSeq" id="WP_003455427.1">
    <property type="nucleotide sequence ID" value="NZ_CATNWT010000001.1"/>
</dbReference>
<evidence type="ECO:0000313" key="5">
    <source>
        <dbReference type="EMBL" id="MDZ5032859.1"/>
    </source>
</evidence>
<dbReference type="PANTHER" id="PTHR23416">
    <property type="entry name" value="SIALIC ACID SYNTHASE-RELATED"/>
    <property type="match status" value="1"/>
</dbReference>
<evidence type="ECO:0000256" key="3">
    <source>
        <dbReference type="ARBA" id="ARBA00022737"/>
    </source>
</evidence>
<keyword evidence="2" id="KW-0808">Transferase</keyword>
<dbReference type="AlphaFoldDB" id="A0AAP2B086"/>
<dbReference type="Gene3D" id="2.160.10.10">
    <property type="entry name" value="Hexapeptide repeat proteins"/>
    <property type="match status" value="1"/>
</dbReference>
<dbReference type="GO" id="GO:0008374">
    <property type="term" value="F:O-acyltransferase activity"/>
    <property type="evidence" value="ECO:0007669"/>
    <property type="project" value="TreeGrafter"/>
</dbReference>
<dbReference type="EMBL" id="WNVG01000025">
    <property type="protein sequence ID" value="MDZ5032859.1"/>
    <property type="molecule type" value="Genomic_DNA"/>
</dbReference>
<proteinExistence type="inferred from homology"/>
<dbReference type="InterPro" id="IPR018357">
    <property type="entry name" value="Hexapep_transf_CS"/>
</dbReference>
<reference evidence="4" key="3">
    <citation type="submission" date="2020-12" db="EMBL/GenBank/DDBJ databases">
        <title>Comparative genomics of Clostridium perfringens reveals patterns of host-associated phylogenetic clades and virulence factors.</title>
        <authorList>
            <person name="Smith A.H."/>
            <person name="Geier R."/>
        </authorList>
    </citation>
    <scope>NUCLEOTIDE SEQUENCE</scope>
    <source>
        <strain evidence="4">CHD30677R</strain>
    </source>
</reference>
<evidence type="ECO:0000313" key="4">
    <source>
        <dbReference type="EMBL" id="MBO3358949.1"/>
    </source>
</evidence>
<sequence>MNTLDIKIAIADYFRIKKQRKLYKRMKSVGKNVYISPGYQISSIHNIEIGNNVWIGRNCMMGGEGGLIIEDGTIISHNIEIWTQNHRYQDKNLESIPYDSNFIKKAVHICENVWIGSKVIILPGVTIGEGSVIGAGAIITKDVPPCAVVGGNPAKVVKYRDKKQYLKLKENNQIYLKMNYNYDISSKRIK</sequence>
<comment type="caution">
    <text evidence="6">The sequence shown here is derived from an EMBL/GenBank/DDBJ whole genome shotgun (WGS) entry which is preliminary data.</text>
</comment>
<keyword evidence="6" id="KW-0012">Acyltransferase</keyword>
<dbReference type="Pfam" id="PF00132">
    <property type="entry name" value="Hexapep"/>
    <property type="match status" value="1"/>
</dbReference>
<dbReference type="Proteomes" id="UP000481454">
    <property type="component" value="Unassembled WGS sequence"/>
</dbReference>
<protein>
    <submittedName>
        <fullName evidence="6">Acyltransferase</fullName>
    </submittedName>
</protein>
<evidence type="ECO:0000256" key="2">
    <source>
        <dbReference type="ARBA" id="ARBA00022679"/>
    </source>
</evidence>
<organism evidence="6 7">
    <name type="scientific">Clostridium perfringens</name>
    <dbReference type="NCBI Taxonomy" id="1502"/>
    <lineage>
        <taxon>Bacteria</taxon>
        <taxon>Bacillati</taxon>
        <taxon>Bacillota</taxon>
        <taxon>Clostridia</taxon>
        <taxon>Eubacteriales</taxon>
        <taxon>Clostridiaceae</taxon>
        <taxon>Clostridium</taxon>
    </lineage>
</organism>
<dbReference type="Proteomes" id="UP000668068">
    <property type="component" value="Unassembled WGS sequence"/>
</dbReference>
<name>A0AAP2B086_CLOPF</name>
<evidence type="ECO:0000313" key="7">
    <source>
        <dbReference type="Proteomes" id="UP000481454"/>
    </source>
</evidence>
<reference evidence="6 7" key="2">
    <citation type="submission" date="2020-02" db="EMBL/GenBank/DDBJ databases">
        <title>Genomic Insights into the Phylogeny and Genetic Plasticity of the Human and Animal Enteric Pathogen Clostridium perfringens.</title>
        <authorList>
            <person name="Feng Y."/>
            <person name="Hu Y."/>
        </authorList>
    </citation>
    <scope>NUCLEOTIDE SEQUENCE [LARGE SCALE GENOMIC DNA]</scope>
    <source>
        <strain evidence="6 7">CP-40</strain>
    </source>
</reference>
<evidence type="ECO:0000256" key="1">
    <source>
        <dbReference type="ARBA" id="ARBA00007274"/>
    </source>
</evidence>
<reference evidence="5" key="1">
    <citation type="submission" date="2019-11" db="EMBL/GenBank/DDBJ databases">
        <title>Characterization of Clostridium perfringens isolates from swine manure treated agricultural soils.</title>
        <authorList>
            <person name="Wushke S.T."/>
        </authorList>
    </citation>
    <scope>NUCLEOTIDE SEQUENCE</scope>
    <source>
        <strain evidence="5">X15</strain>
    </source>
</reference>
<dbReference type="GO" id="GO:0005829">
    <property type="term" value="C:cytosol"/>
    <property type="evidence" value="ECO:0007669"/>
    <property type="project" value="TreeGrafter"/>
</dbReference>